<dbReference type="CDD" id="cd18787">
    <property type="entry name" value="SF2_C_DEAD"/>
    <property type="match status" value="1"/>
</dbReference>
<feature type="domain" description="Helicase ATP-binding" evidence="6">
    <location>
        <begin position="21"/>
        <end position="189"/>
    </location>
</feature>
<dbReference type="GO" id="GO:0016787">
    <property type="term" value="F:hydrolase activity"/>
    <property type="evidence" value="ECO:0007669"/>
    <property type="project" value="UniProtKB-KW"/>
</dbReference>
<gene>
    <name evidence="8" type="ORF">ACFSYC_09955</name>
</gene>
<evidence type="ECO:0000256" key="2">
    <source>
        <dbReference type="ARBA" id="ARBA00022801"/>
    </source>
</evidence>
<dbReference type="InterPro" id="IPR014001">
    <property type="entry name" value="Helicase_ATP-bd"/>
</dbReference>
<dbReference type="PANTHER" id="PTHR47959:SF1">
    <property type="entry name" value="ATP-DEPENDENT RNA HELICASE DBPA"/>
    <property type="match status" value="1"/>
</dbReference>
<comment type="similarity">
    <text evidence="5">Belongs to the DEAD box helicase family.</text>
</comment>
<keyword evidence="1" id="KW-0547">Nucleotide-binding</keyword>
<evidence type="ECO:0000259" key="7">
    <source>
        <dbReference type="PROSITE" id="PS51194"/>
    </source>
</evidence>
<dbReference type="PROSITE" id="PS51192">
    <property type="entry name" value="HELICASE_ATP_BIND_1"/>
    <property type="match status" value="1"/>
</dbReference>
<dbReference type="PANTHER" id="PTHR47959">
    <property type="entry name" value="ATP-DEPENDENT RNA HELICASE RHLE-RELATED"/>
    <property type="match status" value="1"/>
</dbReference>
<dbReference type="InterPro" id="IPR005580">
    <property type="entry name" value="DbpA/CsdA_RNA-bd_dom"/>
</dbReference>
<dbReference type="Pfam" id="PF00271">
    <property type="entry name" value="Helicase_C"/>
    <property type="match status" value="1"/>
</dbReference>
<dbReference type="InterPro" id="IPR027417">
    <property type="entry name" value="P-loop_NTPase"/>
</dbReference>
<dbReference type="Gene3D" id="3.30.70.330">
    <property type="match status" value="1"/>
</dbReference>
<keyword evidence="9" id="KW-1185">Reference proteome</keyword>
<dbReference type="InterPro" id="IPR011545">
    <property type="entry name" value="DEAD/DEAH_box_helicase_dom"/>
</dbReference>
<dbReference type="Pfam" id="PF00270">
    <property type="entry name" value="DEAD"/>
    <property type="match status" value="1"/>
</dbReference>
<dbReference type="SMART" id="SM00487">
    <property type="entry name" value="DEXDc"/>
    <property type="match status" value="1"/>
</dbReference>
<dbReference type="Gene3D" id="3.40.50.300">
    <property type="entry name" value="P-loop containing nucleotide triphosphate hydrolases"/>
    <property type="match status" value="2"/>
</dbReference>
<comment type="caution">
    <text evidence="8">The sequence shown here is derived from an EMBL/GenBank/DDBJ whole genome shotgun (WGS) entry which is preliminary data.</text>
</comment>
<evidence type="ECO:0000256" key="5">
    <source>
        <dbReference type="ARBA" id="ARBA00038437"/>
    </source>
</evidence>
<keyword evidence="2 8" id="KW-0378">Hydrolase</keyword>
<dbReference type="InterPro" id="IPR044742">
    <property type="entry name" value="DEAD/DEAH_RhlB"/>
</dbReference>
<reference evidence="9" key="1">
    <citation type="journal article" date="2019" name="Int. J. Syst. Evol. Microbiol.">
        <title>The Global Catalogue of Microorganisms (GCM) 10K type strain sequencing project: providing services to taxonomists for standard genome sequencing and annotation.</title>
        <authorList>
            <consortium name="The Broad Institute Genomics Platform"/>
            <consortium name="The Broad Institute Genome Sequencing Center for Infectious Disease"/>
            <person name="Wu L."/>
            <person name="Ma J."/>
        </authorList>
    </citation>
    <scope>NUCLEOTIDE SEQUENCE [LARGE SCALE GENOMIC DNA]</scope>
    <source>
        <strain evidence="9">KCTC 52232</strain>
    </source>
</reference>
<dbReference type="InterPro" id="IPR012677">
    <property type="entry name" value="Nucleotide-bd_a/b_plait_sf"/>
</dbReference>
<dbReference type="RefSeq" id="WP_377126543.1">
    <property type="nucleotide sequence ID" value="NZ_JBHUON010000010.1"/>
</dbReference>
<protein>
    <submittedName>
        <fullName evidence="8">DEAD/DEAH box helicase</fullName>
        <ecNumber evidence="8">3.6.4.-</ecNumber>
    </submittedName>
</protein>
<dbReference type="CDD" id="cd00268">
    <property type="entry name" value="DEADc"/>
    <property type="match status" value="1"/>
</dbReference>
<name>A0ABW5XQL0_9SPHI</name>
<proteinExistence type="inferred from homology"/>
<dbReference type="EC" id="3.6.4.-" evidence="8"/>
<evidence type="ECO:0000256" key="1">
    <source>
        <dbReference type="ARBA" id="ARBA00022741"/>
    </source>
</evidence>
<dbReference type="EMBL" id="JBHUON010000010">
    <property type="protein sequence ID" value="MFD2865008.1"/>
    <property type="molecule type" value="Genomic_DNA"/>
</dbReference>
<evidence type="ECO:0000313" key="8">
    <source>
        <dbReference type="EMBL" id="MFD2865008.1"/>
    </source>
</evidence>
<evidence type="ECO:0000256" key="4">
    <source>
        <dbReference type="ARBA" id="ARBA00022840"/>
    </source>
</evidence>
<organism evidence="8 9">
    <name type="scientific">Mucilaginibacter antarcticus</name>
    <dbReference type="NCBI Taxonomy" id="1855725"/>
    <lineage>
        <taxon>Bacteria</taxon>
        <taxon>Pseudomonadati</taxon>
        <taxon>Bacteroidota</taxon>
        <taxon>Sphingobacteriia</taxon>
        <taxon>Sphingobacteriales</taxon>
        <taxon>Sphingobacteriaceae</taxon>
        <taxon>Mucilaginibacter</taxon>
    </lineage>
</organism>
<evidence type="ECO:0000259" key="6">
    <source>
        <dbReference type="PROSITE" id="PS51192"/>
    </source>
</evidence>
<evidence type="ECO:0000256" key="3">
    <source>
        <dbReference type="ARBA" id="ARBA00022806"/>
    </source>
</evidence>
<sequence>MIHKALDNLKITALNEMQNAAIAADTKRDLILLSPTGSGKTLGFLLPILKSLHADINLVQVVILVPSRELALQIEQVFRAIGSGFKVNCCYGGHSTKIEKNNLSQPPAVLIGTPGRIAHHVREENFSIDAVHTLVLDEFDKSLEFGFQTDMSIIIRQLENLARRILTSATRMNEIPGFTGVKDPITLDFLKNVSSTPDIKLKIVNSPAADKLDTLFSLICKIGNKATLVFCNHREAVDRIGELLWNRGIIHDVFHGGMEQEDRERALLKFRNGTHQLLITTDLASRGLDIPEIEYIVHYQLPHNEEAYTHRNGRTARMHAKGTAYLILSEGEKLDYLKGKQEVEELPENLTLPEITPWATLYIAAGKKDKINKVDVVGLLLQKGGLAKEDLGLIEVLDNTSYAAVKRKHIDKVVSRLKGEKIKNKKVKIEVSK</sequence>
<keyword evidence="3 8" id="KW-0347">Helicase</keyword>
<dbReference type="SMART" id="SM00490">
    <property type="entry name" value="HELICc"/>
    <property type="match status" value="1"/>
</dbReference>
<dbReference type="InterPro" id="IPR001650">
    <property type="entry name" value="Helicase_C-like"/>
</dbReference>
<dbReference type="GO" id="GO:0004386">
    <property type="term" value="F:helicase activity"/>
    <property type="evidence" value="ECO:0007669"/>
    <property type="project" value="UniProtKB-KW"/>
</dbReference>
<dbReference type="InterPro" id="IPR050079">
    <property type="entry name" value="DEAD_box_RNA_helicase"/>
</dbReference>
<keyword evidence="4" id="KW-0067">ATP-binding</keyword>
<evidence type="ECO:0000313" key="9">
    <source>
        <dbReference type="Proteomes" id="UP001597601"/>
    </source>
</evidence>
<feature type="domain" description="Helicase C-terminal" evidence="7">
    <location>
        <begin position="211"/>
        <end position="363"/>
    </location>
</feature>
<dbReference type="Proteomes" id="UP001597601">
    <property type="component" value="Unassembled WGS sequence"/>
</dbReference>
<dbReference type="Pfam" id="PF03880">
    <property type="entry name" value="DbpA"/>
    <property type="match status" value="1"/>
</dbReference>
<accession>A0ABW5XQL0</accession>
<dbReference type="PROSITE" id="PS51194">
    <property type="entry name" value="HELICASE_CTER"/>
    <property type="match status" value="1"/>
</dbReference>
<dbReference type="SUPFAM" id="SSF52540">
    <property type="entry name" value="P-loop containing nucleoside triphosphate hydrolases"/>
    <property type="match status" value="1"/>
</dbReference>